<dbReference type="PATRIC" id="fig|1197174.4.peg.2474"/>
<evidence type="ECO:0000313" key="1">
    <source>
        <dbReference type="EMBL" id="EJI84597.1"/>
    </source>
</evidence>
<reference evidence="1 2" key="1">
    <citation type="journal article" date="2012" name="J. Bacteriol.">
        <title>Genome Sequence of Pectin-Degrading Alishewanella aestuarii Strain B11T, Isolated from Tidal Flat Sediment.</title>
        <authorList>
            <person name="Jung J."/>
            <person name="Choi S."/>
            <person name="Chun J."/>
            <person name="Park W."/>
        </authorList>
    </citation>
    <scope>NUCLEOTIDE SEQUENCE [LARGE SCALE GENOMIC DNA]</scope>
    <source>
        <strain evidence="1 2">B11</strain>
    </source>
</reference>
<dbReference type="Proteomes" id="UP000012043">
    <property type="component" value="Unassembled WGS sequence"/>
</dbReference>
<protein>
    <submittedName>
        <fullName evidence="1">Uncharacterized protein</fullName>
    </submittedName>
</protein>
<evidence type="ECO:0000313" key="2">
    <source>
        <dbReference type="Proteomes" id="UP000012043"/>
    </source>
</evidence>
<sequence length="55" mass="5934">MPCLVFKQIAGTDLKPLPAGVKDAFTYRCGSITLGIMPIMLSGMPSHKFVSMVSF</sequence>
<gene>
    <name evidence="1" type="ORF">AEST_25300</name>
</gene>
<name>J2IBV4_9ALTE</name>
<comment type="caution">
    <text evidence="1">The sequence shown here is derived from an EMBL/GenBank/DDBJ whole genome shotgun (WGS) entry which is preliminary data.</text>
</comment>
<accession>J2IBV4</accession>
<dbReference type="EMBL" id="ALAB01000029">
    <property type="protein sequence ID" value="EJI84597.1"/>
    <property type="molecule type" value="Genomic_DNA"/>
</dbReference>
<proteinExistence type="predicted"/>
<organism evidence="1 2">
    <name type="scientific">Alishewanella aestuarii B11</name>
    <dbReference type="NCBI Taxonomy" id="1197174"/>
    <lineage>
        <taxon>Bacteria</taxon>
        <taxon>Pseudomonadati</taxon>
        <taxon>Pseudomonadota</taxon>
        <taxon>Gammaproteobacteria</taxon>
        <taxon>Alteromonadales</taxon>
        <taxon>Alteromonadaceae</taxon>
        <taxon>Alishewanella</taxon>
    </lineage>
</organism>
<dbReference type="AlphaFoldDB" id="J2IBV4"/>
<keyword evidence="2" id="KW-1185">Reference proteome</keyword>